<accession>A0A914CKX4</accession>
<dbReference type="Proteomes" id="UP000887540">
    <property type="component" value="Unplaced"/>
</dbReference>
<evidence type="ECO:0000313" key="2">
    <source>
        <dbReference type="Proteomes" id="UP000887540"/>
    </source>
</evidence>
<sequence>MQVEKYFAIMNNEYWRDEEGKVPVFVASEVSNPFMILIVLCATTMSSVSYVLIITFNIKVWKKLRESRHIMSAKTQQLQKQLTHVLIIQQHCPFWQPLYAVQFYE</sequence>
<evidence type="ECO:0000313" key="3">
    <source>
        <dbReference type="WBParaSite" id="ACRNAN_scaffold1197.g20555.t1"/>
    </source>
</evidence>
<dbReference type="AlphaFoldDB" id="A0A914CKX4"/>
<organism evidence="2 3">
    <name type="scientific">Acrobeloides nanus</name>
    <dbReference type="NCBI Taxonomy" id="290746"/>
    <lineage>
        <taxon>Eukaryota</taxon>
        <taxon>Metazoa</taxon>
        <taxon>Ecdysozoa</taxon>
        <taxon>Nematoda</taxon>
        <taxon>Chromadorea</taxon>
        <taxon>Rhabditida</taxon>
        <taxon>Tylenchina</taxon>
        <taxon>Cephalobomorpha</taxon>
        <taxon>Cephaloboidea</taxon>
        <taxon>Cephalobidae</taxon>
        <taxon>Acrobeloides</taxon>
    </lineage>
</organism>
<evidence type="ECO:0000256" key="1">
    <source>
        <dbReference type="SAM" id="Phobius"/>
    </source>
</evidence>
<keyword evidence="1" id="KW-0812">Transmembrane</keyword>
<keyword evidence="1" id="KW-1133">Transmembrane helix</keyword>
<proteinExistence type="predicted"/>
<protein>
    <submittedName>
        <fullName evidence="3">Uncharacterized protein</fullName>
    </submittedName>
</protein>
<feature type="transmembrane region" description="Helical" evidence="1">
    <location>
        <begin position="34"/>
        <end position="58"/>
    </location>
</feature>
<keyword evidence="2" id="KW-1185">Reference proteome</keyword>
<dbReference type="WBParaSite" id="ACRNAN_scaffold1197.g20555.t1">
    <property type="protein sequence ID" value="ACRNAN_scaffold1197.g20555.t1"/>
    <property type="gene ID" value="ACRNAN_scaffold1197.g20555"/>
</dbReference>
<dbReference type="InterPro" id="IPR019428">
    <property type="entry name" value="7TM_GPCR_serpentine_rcpt_Str"/>
</dbReference>
<name>A0A914CKX4_9BILA</name>
<reference evidence="3" key="1">
    <citation type="submission" date="2022-11" db="UniProtKB">
        <authorList>
            <consortium name="WormBaseParasite"/>
        </authorList>
    </citation>
    <scope>IDENTIFICATION</scope>
</reference>
<dbReference type="Pfam" id="PF10326">
    <property type="entry name" value="7TM_GPCR_Str"/>
    <property type="match status" value="1"/>
</dbReference>
<keyword evidence="1" id="KW-0472">Membrane</keyword>